<name>A0A0E4BS91_9BRAD</name>
<evidence type="ECO:0000313" key="2">
    <source>
        <dbReference type="Proteomes" id="UP000063308"/>
    </source>
</evidence>
<proteinExistence type="predicted"/>
<protein>
    <submittedName>
        <fullName evidence="1">Uncharacterized protein</fullName>
    </submittedName>
</protein>
<dbReference type="AlphaFoldDB" id="A0A0E4BS91"/>
<dbReference type="Proteomes" id="UP000063308">
    <property type="component" value="Chromosome"/>
</dbReference>
<gene>
    <name evidence="1" type="ORF">NK6_5524</name>
</gene>
<accession>A0A0E4BS91</accession>
<reference evidence="1 2" key="1">
    <citation type="submission" date="2014-11" db="EMBL/GenBank/DDBJ databases">
        <title>Symbiosis island explosion on the genome of extra-slow-growing strains of soybean bradyrhizobia with massive insertion sequences.</title>
        <authorList>
            <person name="Iida T."/>
            <person name="Minamisawa K."/>
        </authorList>
    </citation>
    <scope>NUCLEOTIDE SEQUENCE [LARGE SCALE GENOMIC DNA]</scope>
    <source>
        <strain evidence="1 2">NK6</strain>
    </source>
</reference>
<dbReference type="EMBL" id="AP014685">
    <property type="protein sequence ID" value="BAR58682.1"/>
    <property type="molecule type" value="Genomic_DNA"/>
</dbReference>
<organism evidence="1 2">
    <name type="scientific">Bradyrhizobium diazoefficiens</name>
    <dbReference type="NCBI Taxonomy" id="1355477"/>
    <lineage>
        <taxon>Bacteria</taxon>
        <taxon>Pseudomonadati</taxon>
        <taxon>Pseudomonadota</taxon>
        <taxon>Alphaproteobacteria</taxon>
        <taxon>Hyphomicrobiales</taxon>
        <taxon>Nitrobacteraceae</taxon>
        <taxon>Bradyrhizobium</taxon>
    </lineage>
</organism>
<sequence length="44" mass="4922">MTRTRIALRSIRATHFCWDSYSAASRIGATVALNSCTVAMFLDR</sequence>
<evidence type="ECO:0000313" key="1">
    <source>
        <dbReference type="EMBL" id="BAR58682.1"/>
    </source>
</evidence>